<keyword evidence="1" id="KW-0472">Membrane</keyword>
<dbReference type="AlphaFoldDB" id="A0A657LJX7"/>
<gene>
    <name evidence="2" type="ORF">AX760_08645</name>
</gene>
<evidence type="ECO:0000256" key="1">
    <source>
        <dbReference type="SAM" id="Phobius"/>
    </source>
</evidence>
<keyword evidence="3" id="KW-1185">Reference proteome</keyword>
<keyword evidence="1" id="KW-1133">Transmembrane helix</keyword>
<proteinExistence type="predicted"/>
<evidence type="ECO:0000313" key="2">
    <source>
        <dbReference type="EMBL" id="OJF89986.1"/>
    </source>
</evidence>
<sequence length="123" mass="13255">MANEAKGGHMSWDDGWWAYAFIAIAGWLATDLWRWLGVLAGNRLREDSEALNWVRAVATALVAAVVAKLILYPTGILEQSPLWLRLGAIAAGTLAFFVFRQKPAIGIGTAIAALGIGLFLLGF</sequence>
<dbReference type="Proteomes" id="UP000182661">
    <property type="component" value="Unassembled WGS sequence"/>
</dbReference>
<keyword evidence="1" id="KW-0812">Transmembrane</keyword>
<comment type="caution">
    <text evidence="2">The sequence shown here is derived from an EMBL/GenBank/DDBJ whole genome shotgun (WGS) entry which is preliminary data.</text>
</comment>
<protein>
    <submittedName>
        <fullName evidence="2">Branched-chain amino acid transport</fullName>
    </submittedName>
</protein>
<feature type="transmembrane region" description="Helical" evidence="1">
    <location>
        <begin position="104"/>
        <end position="122"/>
    </location>
</feature>
<reference evidence="2 3" key="1">
    <citation type="submission" date="2016-02" db="EMBL/GenBank/DDBJ databases">
        <title>Genome sequencing of a beta-galactosidase producing bacteria Rhizobium sp. 59.</title>
        <authorList>
            <person name="Wang D."/>
            <person name="Kot W."/>
            <person name="Qin Y."/>
            <person name="Hansen L."/>
            <person name="Naqvi K."/>
            <person name="Rensing C."/>
        </authorList>
    </citation>
    <scope>NUCLEOTIDE SEQUENCE [LARGE SCALE GENOMIC DNA]</scope>
    <source>
        <strain evidence="2 3">59</strain>
    </source>
</reference>
<accession>A0A657LJX7</accession>
<dbReference type="InterPro" id="IPR008407">
    <property type="entry name" value="Brnchd-chn_aa_trnsp_AzlD"/>
</dbReference>
<dbReference type="Pfam" id="PF05437">
    <property type="entry name" value="AzlD"/>
    <property type="match status" value="1"/>
</dbReference>
<evidence type="ECO:0000313" key="3">
    <source>
        <dbReference type="Proteomes" id="UP000182661"/>
    </source>
</evidence>
<feature type="transmembrane region" description="Helical" evidence="1">
    <location>
        <begin position="56"/>
        <end position="76"/>
    </location>
</feature>
<feature type="transmembrane region" description="Helical" evidence="1">
    <location>
        <begin position="16"/>
        <end position="36"/>
    </location>
</feature>
<dbReference type="RefSeq" id="WP_071835818.1">
    <property type="nucleotide sequence ID" value="NZ_LSRP01000151.1"/>
</dbReference>
<feature type="transmembrane region" description="Helical" evidence="1">
    <location>
        <begin position="82"/>
        <end position="99"/>
    </location>
</feature>
<organism evidence="2 3">
    <name type="scientific">Pararhizobium antarcticum</name>
    <dbReference type="NCBI Taxonomy" id="1798805"/>
    <lineage>
        <taxon>Bacteria</taxon>
        <taxon>Pseudomonadati</taxon>
        <taxon>Pseudomonadota</taxon>
        <taxon>Alphaproteobacteria</taxon>
        <taxon>Hyphomicrobiales</taxon>
        <taxon>Rhizobiaceae</taxon>
        <taxon>Rhizobium/Agrobacterium group</taxon>
        <taxon>Pararhizobium</taxon>
    </lineage>
</organism>
<dbReference type="EMBL" id="LSRP01000151">
    <property type="protein sequence ID" value="OJF89986.1"/>
    <property type="molecule type" value="Genomic_DNA"/>
</dbReference>
<name>A0A657LJX7_9HYPH</name>